<dbReference type="InterPro" id="IPR002347">
    <property type="entry name" value="SDR_fam"/>
</dbReference>
<evidence type="ECO:0000313" key="5">
    <source>
        <dbReference type="Proteomes" id="UP000000245"/>
    </source>
</evidence>
<evidence type="ECO:0000256" key="3">
    <source>
        <dbReference type="RuleBase" id="RU000363"/>
    </source>
</evidence>
<comment type="similarity">
    <text evidence="1 3">Belongs to the short-chain dehydrogenases/reductases (SDR) family.</text>
</comment>
<sequence>MTAPFEGAALVTGGAKRLGAAIVRSLSQAGFPVVIHHRASSGEAEALAAELRAQGGVAHVLAADLADPAAVESLIARAEALAGPIGVLVNNASRFEFDSAASVTAASIAAHMAPNLAAPVLLARDMAARIGGRQGVIVNLLDQKLANLNPDFFAYTLSKAALAAATEMLAMALAPAVRVCGVAPGLTLIAAKQSEENFRRGQSATPLRRGSQPEDIARAVRFIVETPSVTGTTLYVDAGEHLMRRQRDVSFNAG</sequence>
<dbReference type="SUPFAM" id="SSF51735">
    <property type="entry name" value="NAD(P)-binding Rossmann-fold domains"/>
    <property type="match status" value="1"/>
</dbReference>
<dbReference type="InterPro" id="IPR036291">
    <property type="entry name" value="NAD(P)-bd_dom_sf"/>
</dbReference>
<dbReference type="RefSeq" id="WP_011942397.1">
    <property type="nucleotide sequence ID" value="NC_009484.1"/>
</dbReference>
<name>A5FZ22_ACICJ</name>
<reference evidence="4 5" key="1">
    <citation type="submission" date="2007-05" db="EMBL/GenBank/DDBJ databases">
        <title>Complete sequence of chromosome of Acidiphilium cryptum JF-5.</title>
        <authorList>
            <consortium name="US DOE Joint Genome Institute"/>
            <person name="Copeland A."/>
            <person name="Lucas S."/>
            <person name="Lapidus A."/>
            <person name="Barry K."/>
            <person name="Detter J.C."/>
            <person name="Glavina del Rio T."/>
            <person name="Hammon N."/>
            <person name="Israni S."/>
            <person name="Dalin E."/>
            <person name="Tice H."/>
            <person name="Pitluck S."/>
            <person name="Sims D."/>
            <person name="Brettin T."/>
            <person name="Bruce D."/>
            <person name="Han C."/>
            <person name="Schmutz J."/>
            <person name="Larimer F."/>
            <person name="Land M."/>
            <person name="Hauser L."/>
            <person name="Kyrpides N."/>
            <person name="Kim E."/>
            <person name="Magnuson T."/>
            <person name="Richardson P."/>
        </authorList>
    </citation>
    <scope>NUCLEOTIDE SEQUENCE [LARGE SCALE GENOMIC DNA]</scope>
    <source>
        <strain evidence="4 5">JF-5</strain>
    </source>
</reference>
<evidence type="ECO:0000256" key="1">
    <source>
        <dbReference type="ARBA" id="ARBA00006484"/>
    </source>
</evidence>
<evidence type="ECO:0000313" key="4">
    <source>
        <dbReference type="EMBL" id="ABQ30854.1"/>
    </source>
</evidence>
<dbReference type="HOGENOM" id="CLU_010194_1_3_5"/>
<dbReference type="PANTHER" id="PTHR43639:SF1">
    <property type="entry name" value="SHORT-CHAIN DEHYDROGENASE_REDUCTASE FAMILY PROTEIN"/>
    <property type="match status" value="1"/>
</dbReference>
<dbReference type="EMBL" id="CP000697">
    <property type="protein sequence ID" value="ABQ30854.1"/>
    <property type="molecule type" value="Genomic_DNA"/>
</dbReference>
<dbReference type="Pfam" id="PF00106">
    <property type="entry name" value="adh_short"/>
    <property type="match status" value="1"/>
</dbReference>
<keyword evidence="2" id="KW-0560">Oxidoreductase</keyword>
<dbReference type="eggNOG" id="COG1028">
    <property type="taxonomic scope" value="Bacteria"/>
</dbReference>
<gene>
    <name evidence="4" type="ordered locus">Acry_1649</name>
</gene>
<accession>A5FZ22</accession>
<dbReference type="AlphaFoldDB" id="A5FZ22"/>
<dbReference type="KEGG" id="acr:Acry_1649"/>
<proteinExistence type="inferred from homology"/>
<keyword evidence="5" id="KW-1185">Reference proteome</keyword>
<organism evidence="4 5">
    <name type="scientific">Acidiphilium cryptum (strain JF-5)</name>
    <dbReference type="NCBI Taxonomy" id="349163"/>
    <lineage>
        <taxon>Bacteria</taxon>
        <taxon>Pseudomonadati</taxon>
        <taxon>Pseudomonadota</taxon>
        <taxon>Alphaproteobacteria</taxon>
        <taxon>Acetobacterales</taxon>
        <taxon>Acidocellaceae</taxon>
        <taxon>Acidiphilium</taxon>
    </lineage>
</organism>
<dbReference type="PANTHER" id="PTHR43639">
    <property type="entry name" value="OXIDOREDUCTASE, SHORT-CHAIN DEHYDROGENASE/REDUCTASE FAMILY (AFU_ORTHOLOGUE AFUA_5G02870)"/>
    <property type="match status" value="1"/>
</dbReference>
<protein>
    <submittedName>
        <fullName evidence="4">Short-chain dehydrogenase/reductase SDR</fullName>
    </submittedName>
</protein>
<dbReference type="Gene3D" id="3.40.50.720">
    <property type="entry name" value="NAD(P)-binding Rossmann-like Domain"/>
    <property type="match status" value="1"/>
</dbReference>
<dbReference type="PRINTS" id="PR00080">
    <property type="entry name" value="SDRFAMILY"/>
</dbReference>
<evidence type="ECO:0000256" key="2">
    <source>
        <dbReference type="ARBA" id="ARBA00023002"/>
    </source>
</evidence>
<dbReference type="PRINTS" id="PR00081">
    <property type="entry name" value="GDHRDH"/>
</dbReference>
<dbReference type="Proteomes" id="UP000000245">
    <property type="component" value="Chromosome"/>
</dbReference>
<dbReference type="NCBIfam" id="NF006597">
    <property type="entry name" value="PRK09134.1"/>
    <property type="match status" value="1"/>
</dbReference>
<dbReference type="GO" id="GO:0016491">
    <property type="term" value="F:oxidoreductase activity"/>
    <property type="evidence" value="ECO:0007669"/>
    <property type="project" value="UniProtKB-KW"/>
</dbReference>
<dbReference type="STRING" id="349163.Acry_1649"/>